<comment type="function">
    <text evidence="6 8">Binds the lower part of the 30S subunit head. Binds mRNA in the 70S ribosome, positioning it for translation.</text>
</comment>
<proteinExistence type="inferred from homology"/>
<evidence type="ECO:0000259" key="11">
    <source>
        <dbReference type="PROSITE" id="PS50823"/>
    </source>
</evidence>
<evidence type="ECO:0000256" key="2">
    <source>
        <dbReference type="ARBA" id="ARBA00022730"/>
    </source>
</evidence>
<dbReference type="GO" id="GO:0022627">
    <property type="term" value="C:cytosolic small ribosomal subunit"/>
    <property type="evidence" value="ECO:0007669"/>
    <property type="project" value="TreeGrafter"/>
</dbReference>
<evidence type="ECO:0000313" key="12">
    <source>
        <dbReference type="EMBL" id="SDZ76847.1"/>
    </source>
</evidence>
<dbReference type="HAMAP" id="MF_01309_B">
    <property type="entry name" value="Ribosomal_uS3_B"/>
    <property type="match status" value="1"/>
</dbReference>
<dbReference type="GO" id="GO:0003729">
    <property type="term" value="F:mRNA binding"/>
    <property type="evidence" value="ECO:0007669"/>
    <property type="project" value="UniProtKB-UniRule"/>
</dbReference>
<dbReference type="Pfam" id="PF07650">
    <property type="entry name" value="KH_2"/>
    <property type="match status" value="1"/>
</dbReference>
<sequence length="235" mass="26401">MGQKVHPTGIRLGIATDWRSKWYAEGKDYADFLFKDLEVRTFLKKKLKEASVSRIQIERPAKSAFITIHTARPGVVIGKKGEDIEKLRAETAAKLGLHVNNVKLNIEEIRKPELDSQLVAESIASQLERRIMFRRAAKRAVANAMRLGALGIKVCVAGRLNGAEIARTEFFREGRVPLHTLRADIDYATAEALTTYGIIGVKVWIYKGEVFDLEQKQQSSQSQGQQNQGQGRKKK</sequence>
<dbReference type="FunFam" id="3.30.1140.32:FF:000001">
    <property type="entry name" value="30S ribosomal protein S3"/>
    <property type="match status" value="1"/>
</dbReference>
<evidence type="ECO:0000256" key="1">
    <source>
        <dbReference type="ARBA" id="ARBA00010761"/>
    </source>
</evidence>
<dbReference type="CDD" id="cd02412">
    <property type="entry name" value="KH-II_30S_S3"/>
    <property type="match status" value="1"/>
</dbReference>
<evidence type="ECO:0000256" key="10">
    <source>
        <dbReference type="SAM" id="MobiDB-lite"/>
    </source>
</evidence>
<keyword evidence="4 8" id="KW-0689">Ribosomal protein</keyword>
<accession>A0A1H3VPX0</accession>
<dbReference type="InterPro" id="IPR005704">
    <property type="entry name" value="Ribosomal_uS3_bac-typ"/>
</dbReference>
<dbReference type="AlphaFoldDB" id="A0A1H3VPX0"/>
<dbReference type="Proteomes" id="UP000199397">
    <property type="component" value="Unassembled WGS sequence"/>
</dbReference>
<keyword evidence="5 8" id="KW-0687">Ribonucleoprotein</keyword>
<dbReference type="NCBIfam" id="TIGR01009">
    <property type="entry name" value="rpsC_bact"/>
    <property type="match status" value="1"/>
</dbReference>
<evidence type="ECO:0000256" key="4">
    <source>
        <dbReference type="ARBA" id="ARBA00022980"/>
    </source>
</evidence>
<gene>
    <name evidence="8" type="primary">rpsC</name>
    <name evidence="12" type="ORF">SAMN05660964_00202</name>
</gene>
<evidence type="ECO:0000256" key="3">
    <source>
        <dbReference type="ARBA" id="ARBA00022884"/>
    </source>
</evidence>
<keyword evidence="2 8" id="KW-0699">rRNA-binding</keyword>
<evidence type="ECO:0000313" key="13">
    <source>
        <dbReference type="Proteomes" id="UP000199397"/>
    </source>
</evidence>
<dbReference type="SUPFAM" id="SSF54814">
    <property type="entry name" value="Prokaryotic type KH domain (KH-domain type II)"/>
    <property type="match status" value="1"/>
</dbReference>
<dbReference type="GO" id="GO:0006412">
    <property type="term" value="P:translation"/>
    <property type="evidence" value="ECO:0007669"/>
    <property type="project" value="UniProtKB-UniRule"/>
</dbReference>
<dbReference type="PANTHER" id="PTHR11760:SF19">
    <property type="entry name" value="SMALL RIBOSOMAL SUBUNIT PROTEIN US3C"/>
    <property type="match status" value="1"/>
</dbReference>
<evidence type="ECO:0000256" key="9">
    <source>
        <dbReference type="RuleBase" id="RU003624"/>
    </source>
</evidence>
<dbReference type="SUPFAM" id="SSF54821">
    <property type="entry name" value="Ribosomal protein S3 C-terminal domain"/>
    <property type="match status" value="1"/>
</dbReference>
<dbReference type="PROSITE" id="PS00548">
    <property type="entry name" value="RIBOSOMAL_S3"/>
    <property type="match status" value="1"/>
</dbReference>
<name>A0A1H3VPX0_9GAMM</name>
<dbReference type="GO" id="GO:0003735">
    <property type="term" value="F:structural constituent of ribosome"/>
    <property type="evidence" value="ECO:0007669"/>
    <property type="project" value="InterPro"/>
</dbReference>
<dbReference type="PROSITE" id="PS50084">
    <property type="entry name" value="KH_TYPE_1"/>
    <property type="match status" value="1"/>
</dbReference>
<dbReference type="RefSeq" id="WP_093064469.1">
    <property type="nucleotide sequence ID" value="NZ_FNQP01000001.1"/>
</dbReference>
<dbReference type="GO" id="GO:0019843">
    <property type="term" value="F:rRNA binding"/>
    <property type="evidence" value="ECO:0007669"/>
    <property type="project" value="UniProtKB-UniRule"/>
</dbReference>
<dbReference type="EMBL" id="FNQP01000001">
    <property type="protein sequence ID" value="SDZ76847.1"/>
    <property type="molecule type" value="Genomic_DNA"/>
</dbReference>
<dbReference type="InterPro" id="IPR004087">
    <property type="entry name" value="KH_dom"/>
</dbReference>
<dbReference type="InterPro" id="IPR018280">
    <property type="entry name" value="Ribosomal_uS3_CS"/>
</dbReference>
<comment type="subunit">
    <text evidence="8">Part of the 30S ribosomal subunit. Forms a tight complex with proteins S10 and S14.</text>
</comment>
<keyword evidence="3 8" id="KW-0694">RNA-binding</keyword>
<evidence type="ECO:0000256" key="7">
    <source>
        <dbReference type="ARBA" id="ARBA00035257"/>
    </source>
</evidence>
<dbReference type="InterPro" id="IPR015946">
    <property type="entry name" value="KH_dom-like_a/b"/>
</dbReference>
<dbReference type="Gene3D" id="3.30.1140.32">
    <property type="entry name" value="Ribosomal protein S3, C-terminal domain"/>
    <property type="match status" value="1"/>
</dbReference>
<feature type="domain" description="KH type-2" evidence="11">
    <location>
        <begin position="39"/>
        <end position="110"/>
    </location>
</feature>
<dbReference type="InterPro" id="IPR009019">
    <property type="entry name" value="KH_sf_prok-type"/>
</dbReference>
<dbReference type="FunFam" id="3.30.300.20:FF:000001">
    <property type="entry name" value="30S ribosomal protein S3"/>
    <property type="match status" value="1"/>
</dbReference>
<protein>
    <recommendedName>
        <fullName evidence="7 8">Small ribosomal subunit protein uS3</fullName>
    </recommendedName>
</protein>
<dbReference type="PANTHER" id="PTHR11760">
    <property type="entry name" value="30S/40S RIBOSOMAL PROTEIN S3"/>
    <property type="match status" value="1"/>
</dbReference>
<evidence type="ECO:0000256" key="8">
    <source>
        <dbReference type="HAMAP-Rule" id="MF_01309"/>
    </source>
</evidence>
<dbReference type="InterPro" id="IPR001351">
    <property type="entry name" value="Ribosomal_uS3_C"/>
</dbReference>
<organism evidence="12 13">
    <name type="scientific">Thiothrix caldifontis</name>
    <dbReference type="NCBI Taxonomy" id="525918"/>
    <lineage>
        <taxon>Bacteria</taxon>
        <taxon>Pseudomonadati</taxon>
        <taxon>Pseudomonadota</taxon>
        <taxon>Gammaproteobacteria</taxon>
        <taxon>Thiotrichales</taxon>
        <taxon>Thiotrichaceae</taxon>
        <taxon>Thiothrix</taxon>
    </lineage>
</organism>
<dbReference type="InterPro" id="IPR004044">
    <property type="entry name" value="KH_dom_type_2"/>
</dbReference>
<keyword evidence="13" id="KW-1185">Reference proteome</keyword>
<dbReference type="InterPro" id="IPR057258">
    <property type="entry name" value="Ribosomal_uS3"/>
</dbReference>
<evidence type="ECO:0000256" key="5">
    <source>
        <dbReference type="ARBA" id="ARBA00023274"/>
    </source>
</evidence>
<dbReference type="PROSITE" id="PS50823">
    <property type="entry name" value="KH_TYPE_2"/>
    <property type="match status" value="1"/>
</dbReference>
<dbReference type="SMART" id="SM00322">
    <property type="entry name" value="KH"/>
    <property type="match status" value="1"/>
</dbReference>
<comment type="similarity">
    <text evidence="1 8 9">Belongs to the universal ribosomal protein uS3 family.</text>
</comment>
<dbReference type="InterPro" id="IPR036419">
    <property type="entry name" value="Ribosomal_S3_C_sf"/>
</dbReference>
<feature type="region of interest" description="Disordered" evidence="10">
    <location>
        <begin position="216"/>
        <end position="235"/>
    </location>
</feature>
<dbReference type="Pfam" id="PF00189">
    <property type="entry name" value="Ribosomal_S3_C"/>
    <property type="match status" value="1"/>
</dbReference>
<dbReference type="STRING" id="525918.SAMN05660964_00202"/>
<evidence type="ECO:0000256" key="6">
    <source>
        <dbReference type="ARBA" id="ARBA00024998"/>
    </source>
</evidence>
<dbReference type="Gene3D" id="3.30.300.20">
    <property type="match status" value="1"/>
</dbReference>
<dbReference type="OrthoDB" id="9806396at2"/>
<reference evidence="12 13" key="1">
    <citation type="submission" date="2016-10" db="EMBL/GenBank/DDBJ databases">
        <authorList>
            <person name="de Groot N.N."/>
        </authorList>
    </citation>
    <scope>NUCLEOTIDE SEQUENCE [LARGE SCALE GENOMIC DNA]</scope>
    <source>
        <strain evidence="12 13">DSM 21228</strain>
    </source>
</reference>